<dbReference type="Gene3D" id="3.55.50.30">
    <property type="match status" value="1"/>
</dbReference>
<gene>
    <name evidence="4" type="ORF">SDC9_117075</name>
</gene>
<dbReference type="PANTHER" id="PTHR30273:SF2">
    <property type="entry name" value="PROTEIN FECR"/>
    <property type="match status" value="1"/>
</dbReference>
<accession>A0A645BXS4</accession>
<feature type="domain" description="FecR protein" evidence="2">
    <location>
        <begin position="197"/>
        <end position="290"/>
    </location>
</feature>
<dbReference type="InterPro" id="IPR032508">
    <property type="entry name" value="FecR_C"/>
</dbReference>
<keyword evidence="1" id="KW-0472">Membrane</keyword>
<dbReference type="AlphaFoldDB" id="A0A645BXS4"/>
<feature type="transmembrane region" description="Helical" evidence="1">
    <location>
        <begin position="89"/>
        <end position="117"/>
    </location>
</feature>
<dbReference type="InterPro" id="IPR012373">
    <property type="entry name" value="Ferrdict_sens_TM"/>
</dbReference>
<dbReference type="PANTHER" id="PTHR30273">
    <property type="entry name" value="PERIPLASMIC SIGNAL SENSOR AND SIGMA FACTOR ACTIVATOR FECR-RELATED"/>
    <property type="match status" value="1"/>
</dbReference>
<sequence>MKAEIDHLLVKVLNGSASKEEIVEFAEWIKDHRNEEYFGKLKEMWHVAKDSELQAGNQHQSNTIIEQAEMERLMSYIRRSRRNTMVRKFAVWTTSAAASLVMVAAILKIAGIAGWGVNQDFSTLAYSTDSVRVELNDGEMVRTIKGTTGAVNVIDPGRVLADGTTSEKTAAQTTANTNKVAAGKANGASRPKTYTSVTTPPGERVAMVLSDGTRVYLTSNSYLKYPTTFDDDKREVTLVGRAYFEVSKSKTPFLVNTSDMEVEVLGTSFDVESHSNNHNANVILVEGSVKVNTKKGSRIIKPNEQLSIHRRTNESTVTNVDSKLLTMWKDGVLIVRGQTFGELLENLSAWYGVKIIDRTTVSGAEKFNGRFDREDIEAAIKAICISARIKYRIVNGYLVLENI</sequence>
<keyword evidence="1" id="KW-0812">Transmembrane</keyword>
<dbReference type="Pfam" id="PF04773">
    <property type="entry name" value="FecR"/>
    <property type="match status" value="1"/>
</dbReference>
<dbReference type="Pfam" id="PF16344">
    <property type="entry name" value="FecR_C"/>
    <property type="match status" value="1"/>
</dbReference>
<keyword evidence="1" id="KW-1133">Transmembrane helix</keyword>
<protein>
    <recommendedName>
        <fullName evidence="5">FecR protein domain-containing protein</fullName>
    </recommendedName>
</protein>
<evidence type="ECO:0000259" key="2">
    <source>
        <dbReference type="Pfam" id="PF04773"/>
    </source>
</evidence>
<dbReference type="Gene3D" id="2.60.120.1440">
    <property type="match status" value="1"/>
</dbReference>
<organism evidence="4">
    <name type="scientific">bioreactor metagenome</name>
    <dbReference type="NCBI Taxonomy" id="1076179"/>
    <lineage>
        <taxon>unclassified sequences</taxon>
        <taxon>metagenomes</taxon>
        <taxon>ecological metagenomes</taxon>
    </lineage>
</organism>
<comment type="caution">
    <text evidence="4">The sequence shown here is derived from an EMBL/GenBank/DDBJ whole genome shotgun (WGS) entry which is preliminary data.</text>
</comment>
<evidence type="ECO:0000313" key="4">
    <source>
        <dbReference type="EMBL" id="MPM70122.1"/>
    </source>
</evidence>
<proteinExistence type="predicted"/>
<evidence type="ECO:0000256" key="1">
    <source>
        <dbReference type="SAM" id="Phobius"/>
    </source>
</evidence>
<dbReference type="EMBL" id="VSSQ01023289">
    <property type="protein sequence ID" value="MPM70122.1"/>
    <property type="molecule type" value="Genomic_DNA"/>
</dbReference>
<dbReference type="GO" id="GO:0016989">
    <property type="term" value="F:sigma factor antagonist activity"/>
    <property type="evidence" value="ECO:0007669"/>
    <property type="project" value="TreeGrafter"/>
</dbReference>
<evidence type="ECO:0008006" key="5">
    <source>
        <dbReference type="Google" id="ProtNLM"/>
    </source>
</evidence>
<reference evidence="4" key="1">
    <citation type="submission" date="2019-08" db="EMBL/GenBank/DDBJ databases">
        <authorList>
            <person name="Kucharzyk K."/>
            <person name="Murdoch R.W."/>
            <person name="Higgins S."/>
            <person name="Loffler F."/>
        </authorList>
    </citation>
    <scope>NUCLEOTIDE SEQUENCE</scope>
</reference>
<evidence type="ECO:0000259" key="3">
    <source>
        <dbReference type="Pfam" id="PF16344"/>
    </source>
</evidence>
<feature type="domain" description="Protein FecR C-terminal" evidence="3">
    <location>
        <begin position="333"/>
        <end position="396"/>
    </location>
</feature>
<dbReference type="InterPro" id="IPR006860">
    <property type="entry name" value="FecR"/>
</dbReference>
<name>A0A645BXS4_9ZZZZ</name>